<accession>A0A286GED7</accession>
<dbReference type="EMBL" id="OCNJ01000003">
    <property type="protein sequence ID" value="SOD93499.1"/>
    <property type="molecule type" value="Genomic_DNA"/>
</dbReference>
<proteinExistence type="predicted"/>
<name>A0A286GED7_9PROT</name>
<dbReference type="Proteomes" id="UP000219621">
    <property type="component" value="Unassembled WGS sequence"/>
</dbReference>
<keyword evidence="3" id="KW-1185">Reference proteome</keyword>
<feature type="transmembrane region" description="Helical" evidence="1">
    <location>
        <begin position="20"/>
        <end position="41"/>
    </location>
</feature>
<keyword evidence="1" id="KW-0472">Membrane</keyword>
<sequence length="67" mass="7003">MNKLVAFGRDLLRNDEGLAMVEYTILLALIAIATIVTIGLVGDKVANAWTNLNGKLTGTNFTAPAGG</sequence>
<keyword evidence="1" id="KW-0812">Transmembrane</keyword>
<dbReference type="AlphaFoldDB" id="A0A286GED7"/>
<gene>
    <name evidence="2" type="ORF">SAMN05421508_10390</name>
</gene>
<reference evidence="2 3" key="1">
    <citation type="submission" date="2017-09" db="EMBL/GenBank/DDBJ databases">
        <authorList>
            <person name="Ehlers B."/>
            <person name="Leendertz F.H."/>
        </authorList>
    </citation>
    <scope>NUCLEOTIDE SEQUENCE [LARGE SCALE GENOMIC DNA]</scope>
    <source>
        <strain evidence="2 3">USBA 140</strain>
    </source>
</reference>
<evidence type="ECO:0000313" key="3">
    <source>
        <dbReference type="Proteomes" id="UP000219621"/>
    </source>
</evidence>
<dbReference type="RefSeq" id="WP_097278461.1">
    <property type="nucleotide sequence ID" value="NZ_OCNJ01000003.1"/>
</dbReference>
<keyword evidence="1" id="KW-1133">Transmembrane helix</keyword>
<protein>
    <submittedName>
        <fullName evidence="2">Pilus assembly protein Flp/PilA</fullName>
    </submittedName>
</protein>
<evidence type="ECO:0000256" key="1">
    <source>
        <dbReference type="SAM" id="Phobius"/>
    </source>
</evidence>
<organism evidence="2 3">
    <name type="scientific">Caenispirillum bisanense</name>
    <dbReference type="NCBI Taxonomy" id="414052"/>
    <lineage>
        <taxon>Bacteria</taxon>
        <taxon>Pseudomonadati</taxon>
        <taxon>Pseudomonadota</taxon>
        <taxon>Alphaproteobacteria</taxon>
        <taxon>Rhodospirillales</taxon>
        <taxon>Novispirillaceae</taxon>
        <taxon>Caenispirillum</taxon>
    </lineage>
</organism>
<evidence type="ECO:0000313" key="2">
    <source>
        <dbReference type="EMBL" id="SOD93499.1"/>
    </source>
</evidence>